<organism evidence="1 2">
    <name type="scientific">Pseudomonas fluorescens</name>
    <dbReference type="NCBI Taxonomy" id="294"/>
    <lineage>
        <taxon>Bacteria</taxon>
        <taxon>Pseudomonadati</taxon>
        <taxon>Pseudomonadota</taxon>
        <taxon>Gammaproteobacteria</taxon>
        <taxon>Pseudomonadales</taxon>
        <taxon>Pseudomonadaceae</taxon>
        <taxon>Pseudomonas</taxon>
    </lineage>
</organism>
<dbReference type="NCBIfam" id="NF041066">
    <property type="entry name" value="DpdI"/>
    <property type="match status" value="1"/>
</dbReference>
<comment type="caution">
    <text evidence="1">The sequence shown here is derived from an EMBL/GenBank/DDBJ whole genome shotgun (WGS) entry which is preliminary data.</text>
</comment>
<dbReference type="OrthoDB" id="9130767at2"/>
<name>A0A161XH88_PSEFL</name>
<dbReference type="EMBL" id="LUKJ01000001">
    <property type="protein sequence ID" value="KZN21248.1"/>
    <property type="molecule type" value="Genomic_DNA"/>
</dbReference>
<gene>
    <name evidence="1" type="ORF">A1D17_02130</name>
</gene>
<evidence type="ECO:0000313" key="2">
    <source>
        <dbReference type="Proteomes" id="UP000076489"/>
    </source>
</evidence>
<accession>A0A161XH88</accession>
<protein>
    <submittedName>
        <fullName evidence="1">Uncharacterized protein</fullName>
    </submittedName>
</protein>
<dbReference type="Proteomes" id="UP000076489">
    <property type="component" value="Unassembled WGS sequence"/>
</dbReference>
<sequence length="238" mass="27231">MLLGDARSVHERLVRAQSARSDIDEAETLGVKRNELQRLADRIVILARRKAFLQLENVPISPVHDIDKAKQLISQNRARFAELPKSTTLVGNQRWSKLLSTLTEFSASTETLQKQDWKDYFSSKLFGGLPPEQRKQTILQALPSNQKALELYTRLYQRFNQYRNTIPSTLEELREILECSKGLPSIQFKENDDVPVPVRAFFDATSLGGGASLDFLTSEVIEWLRKNNMLVNFVVRAR</sequence>
<dbReference type="RefSeq" id="WP_063340410.1">
    <property type="nucleotide sequence ID" value="NZ_LUKJ01000001.1"/>
</dbReference>
<proteinExistence type="predicted"/>
<dbReference type="AlphaFoldDB" id="A0A161XH88"/>
<reference evidence="1 2" key="2">
    <citation type="journal article" date="2018" name="Nature">
        <title>Mutant phenotypes for thousands of bacterial genes of unknown function.</title>
        <authorList>
            <person name="Price M.N."/>
            <person name="Wetmore K.M."/>
            <person name="Waters R.J."/>
            <person name="Callaghan M."/>
            <person name="Ray J."/>
            <person name="Liu H."/>
            <person name="Kuehl J.V."/>
            <person name="Melnyk R.A."/>
            <person name="Lamson J.S."/>
            <person name="Suh Y."/>
            <person name="Carlson H.K."/>
            <person name="Esquivel Z."/>
            <person name="Sadeeshkumar H."/>
            <person name="Chakraborty R."/>
            <person name="Zane G.M."/>
            <person name="Rubin B.E."/>
            <person name="Wall J.D."/>
            <person name="Visel A."/>
            <person name="Bristow J."/>
            <person name="Blow M.J."/>
            <person name="Arkin A.P."/>
            <person name="Deutschbauer A.M."/>
        </authorList>
    </citation>
    <scope>NUCLEOTIDE SEQUENCE [LARGE SCALE GENOMIC DNA]</scope>
    <source>
        <strain evidence="1 2">FW300-N1B4</strain>
    </source>
</reference>
<evidence type="ECO:0000313" key="1">
    <source>
        <dbReference type="EMBL" id="KZN21248.1"/>
    </source>
</evidence>
<reference evidence="2" key="1">
    <citation type="submission" date="2016-03" db="EMBL/GenBank/DDBJ databases">
        <authorList>
            <person name="Ray J."/>
            <person name="Price M."/>
            <person name="Deutschbauer A."/>
        </authorList>
    </citation>
    <scope>NUCLEOTIDE SEQUENCE [LARGE SCALE GENOMIC DNA]</scope>
    <source>
        <strain evidence="2">FW300-N1B4</strain>
    </source>
</reference>